<evidence type="ECO:0000313" key="9">
    <source>
        <dbReference type="EMBL" id="MBM7590233.1"/>
    </source>
</evidence>
<dbReference type="PANTHER" id="PTHR23517">
    <property type="entry name" value="RESISTANCE PROTEIN MDTM, PUTATIVE-RELATED-RELATED"/>
    <property type="match status" value="1"/>
</dbReference>
<feature type="transmembrane region" description="Helical" evidence="7">
    <location>
        <begin position="74"/>
        <end position="93"/>
    </location>
</feature>
<gene>
    <name evidence="9" type="ORF">JOD01_001837</name>
</gene>
<dbReference type="AlphaFoldDB" id="A0A938XZ15"/>
<comment type="caution">
    <text evidence="9">The sequence shown here is derived from an EMBL/GenBank/DDBJ whole genome shotgun (WGS) entry which is preliminary data.</text>
</comment>
<comment type="subcellular location">
    <subcellularLocation>
        <location evidence="1">Cell membrane</location>
        <topology evidence="1">Multi-pass membrane protein</topology>
    </subcellularLocation>
</comment>
<evidence type="ECO:0000313" key="10">
    <source>
        <dbReference type="Proteomes" id="UP000717624"/>
    </source>
</evidence>
<dbReference type="CDD" id="cd17329">
    <property type="entry name" value="MFS_MdtH_MDR_like"/>
    <property type="match status" value="1"/>
</dbReference>
<dbReference type="Gene3D" id="1.20.1250.20">
    <property type="entry name" value="MFS general substrate transporter like domains"/>
    <property type="match status" value="2"/>
</dbReference>
<dbReference type="SUPFAM" id="SSF103473">
    <property type="entry name" value="MFS general substrate transporter"/>
    <property type="match status" value="1"/>
</dbReference>
<evidence type="ECO:0000259" key="8">
    <source>
        <dbReference type="PROSITE" id="PS50850"/>
    </source>
</evidence>
<feature type="transmembrane region" description="Helical" evidence="7">
    <location>
        <begin position="162"/>
        <end position="181"/>
    </location>
</feature>
<dbReference type="InterPro" id="IPR050171">
    <property type="entry name" value="MFS_Transporters"/>
</dbReference>
<dbReference type="Pfam" id="PF07690">
    <property type="entry name" value="MFS_1"/>
    <property type="match status" value="2"/>
</dbReference>
<dbReference type="RefSeq" id="WP_204517990.1">
    <property type="nucleotide sequence ID" value="NZ_BAABIN010000020.1"/>
</dbReference>
<organism evidence="9 10">
    <name type="scientific">Brevibacillus fulvus</name>
    <dbReference type="NCBI Taxonomy" id="1125967"/>
    <lineage>
        <taxon>Bacteria</taxon>
        <taxon>Bacillati</taxon>
        <taxon>Bacillota</taxon>
        <taxon>Bacilli</taxon>
        <taxon>Bacillales</taxon>
        <taxon>Paenibacillaceae</taxon>
        <taxon>Brevibacillus</taxon>
    </lineage>
</organism>
<feature type="transmembrane region" description="Helical" evidence="7">
    <location>
        <begin position="132"/>
        <end position="156"/>
    </location>
</feature>
<keyword evidence="6 7" id="KW-0472">Membrane</keyword>
<feature type="transmembrane region" description="Helical" evidence="7">
    <location>
        <begin position="43"/>
        <end position="62"/>
    </location>
</feature>
<dbReference type="GO" id="GO:0005886">
    <property type="term" value="C:plasma membrane"/>
    <property type="evidence" value="ECO:0007669"/>
    <property type="project" value="UniProtKB-SubCell"/>
</dbReference>
<feature type="transmembrane region" description="Helical" evidence="7">
    <location>
        <begin position="213"/>
        <end position="236"/>
    </location>
</feature>
<evidence type="ECO:0000256" key="1">
    <source>
        <dbReference type="ARBA" id="ARBA00004651"/>
    </source>
</evidence>
<keyword evidence="10" id="KW-1185">Reference proteome</keyword>
<dbReference type="EMBL" id="JAFBEB010000005">
    <property type="protein sequence ID" value="MBM7590233.1"/>
    <property type="molecule type" value="Genomic_DNA"/>
</dbReference>
<feature type="transmembrane region" description="Helical" evidence="7">
    <location>
        <begin position="12"/>
        <end position="31"/>
    </location>
</feature>
<reference evidence="9" key="1">
    <citation type="submission" date="2021-01" db="EMBL/GenBank/DDBJ databases">
        <title>Genomic Encyclopedia of Type Strains, Phase IV (KMG-IV): sequencing the most valuable type-strain genomes for metagenomic binning, comparative biology and taxonomic classification.</title>
        <authorList>
            <person name="Goeker M."/>
        </authorList>
    </citation>
    <scope>NUCLEOTIDE SEQUENCE</scope>
    <source>
        <strain evidence="9">DSM 25523</strain>
    </source>
</reference>
<keyword evidence="4 7" id="KW-0812">Transmembrane</keyword>
<keyword evidence="5 7" id="KW-1133">Transmembrane helix</keyword>
<evidence type="ECO:0000256" key="6">
    <source>
        <dbReference type="ARBA" id="ARBA00023136"/>
    </source>
</evidence>
<keyword evidence="3" id="KW-1003">Cell membrane</keyword>
<dbReference type="InterPro" id="IPR020846">
    <property type="entry name" value="MFS_dom"/>
</dbReference>
<dbReference type="PROSITE" id="PS50850">
    <property type="entry name" value="MFS"/>
    <property type="match status" value="1"/>
</dbReference>
<keyword evidence="2" id="KW-0813">Transport</keyword>
<feature type="transmembrane region" description="Helical" evidence="7">
    <location>
        <begin position="292"/>
        <end position="309"/>
    </location>
</feature>
<dbReference type="Proteomes" id="UP000717624">
    <property type="component" value="Unassembled WGS sequence"/>
</dbReference>
<dbReference type="InterPro" id="IPR036259">
    <property type="entry name" value="MFS_trans_sf"/>
</dbReference>
<evidence type="ECO:0000256" key="3">
    <source>
        <dbReference type="ARBA" id="ARBA00022475"/>
    </source>
</evidence>
<evidence type="ECO:0000256" key="4">
    <source>
        <dbReference type="ARBA" id="ARBA00022692"/>
    </source>
</evidence>
<evidence type="ECO:0000256" key="7">
    <source>
        <dbReference type="SAM" id="Phobius"/>
    </source>
</evidence>
<feature type="transmembrane region" description="Helical" evidence="7">
    <location>
        <begin position="382"/>
        <end position="404"/>
    </location>
</feature>
<dbReference type="InterPro" id="IPR011701">
    <property type="entry name" value="MFS"/>
</dbReference>
<accession>A0A938XZ15</accession>
<feature type="domain" description="Major facilitator superfamily (MFS) profile" evidence="8">
    <location>
        <begin position="1"/>
        <end position="405"/>
    </location>
</feature>
<dbReference type="GO" id="GO:0022857">
    <property type="term" value="F:transmembrane transporter activity"/>
    <property type="evidence" value="ECO:0007669"/>
    <property type="project" value="InterPro"/>
</dbReference>
<dbReference type="InterPro" id="IPR005829">
    <property type="entry name" value="Sugar_transporter_CS"/>
</dbReference>
<feature type="transmembrane region" description="Helical" evidence="7">
    <location>
        <begin position="99"/>
        <end position="120"/>
    </location>
</feature>
<proteinExistence type="predicted"/>
<dbReference type="PROSITE" id="PS00216">
    <property type="entry name" value="SUGAR_TRANSPORT_1"/>
    <property type="match status" value="1"/>
</dbReference>
<name>A0A938XZ15_9BACL</name>
<evidence type="ECO:0000256" key="2">
    <source>
        <dbReference type="ARBA" id="ARBA00022448"/>
    </source>
</evidence>
<dbReference type="PANTHER" id="PTHR23517:SF3">
    <property type="entry name" value="INTEGRAL MEMBRANE TRANSPORT PROTEIN"/>
    <property type="match status" value="1"/>
</dbReference>
<evidence type="ECO:0000256" key="5">
    <source>
        <dbReference type="ARBA" id="ARBA00022989"/>
    </source>
</evidence>
<protein>
    <submittedName>
        <fullName evidence="9">MFS family permease</fullName>
    </submittedName>
</protein>
<feature type="transmembrane region" description="Helical" evidence="7">
    <location>
        <begin position="256"/>
        <end position="280"/>
    </location>
</feature>
<sequence>MYWWAWDLNLKIRLFGEMLFQVFFWMYYPFIALYFSDAFGKELASFLLMIPPLLGVFANLFGGNMSDRLGRRPTMLLGAFLQAAMFGLFAFSPSPWIDYVAFIGIGIGGAIYWPASTAMVADLTPEEDRRLVFATFYTATNIGVVIGPVLGSFFFLHHRTGLLIACMAVCLAYGIVLSMILKETRPPSDQAKQPVAGLSQQLRSYYLIFRDKLFAYYTLAGVLISVVFMQLDLYLAVYVKEHVPEQMLLHWNDWRFILGGTEAFGWMVGLNGLLVVLLTLSVTRWFASWSDRNSLIVSSILYGLGMFFMGFTSNLWLLFGCIVVLTFGELIRTPVAQSFISKYAPEDKRGQYMGASSLQFTIGRFLAPVIISFSTWLTPQGVFTVILLLALASALLYAFMFRYLRSASSQPMVPSASERES</sequence>